<dbReference type="PANTHER" id="PTHR45772">
    <property type="entry name" value="CONSERVED COMPONENT OF ABC TRANSPORTER FOR NATURAL AMINO ACIDS-RELATED"/>
    <property type="match status" value="1"/>
</dbReference>
<evidence type="ECO:0000256" key="1">
    <source>
        <dbReference type="ARBA" id="ARBA00022448"/>
    </source>
</evidence>
<sequence length="67" mass="7585">MSFIQKIQDDFNLTILLIEHDMKVVMGICRRILVMDYGVTIAEGNPVEIQNNPEVIKAYLGVDANYA</sequence>
<dbReference type="GO" id="GO:1903806">
    <property type="term" value="P:L-isoleucine import across plasma membrane"/>
    <property type="evidence" value="ECO:0007669"/>
    <property type="project" value="TreeGrafter"/>
</dbReference>
<dbReference type="PANTHER" id="PTHR45772:SF7">
    <property type="entry name" value="AMINO ACID ABC TRANSPORTER ATP-BINDING PROTEIN"/>
    <property type="match status" value="1"/>
</dbReference>
<gene>
    <name evidence="5" type="ORF">S12H4_27406</name>
</gene>
<reference evidence="5" key="1">
    <citation type="journal article" date="2014" name="Front. Microbiol.">
        <title>High frequency of phylogenetically diverse reductive dehalogenase-homologous genes in deep subseafloor sedimentary metagenomes.</title>
        <authorList>
            <person name="Kawai M."/>
            <person name="Futagami T."/>
            <person name="Toyoda A."/>
            <person name="Takaki Y."/>
            <person name="Nishi S."/>
            <person name="Hori S."/>
            <person name="Arai W."/>
            <person name="Tsubouchi T."/>
            <person name="Morono Y."/>
            <person name="Uchiyama I."/>
            <person name="Ito T."/>
            <person name="Fujiyama A."/>
            <person name="Inagaki F."/>
            <person name="Takami H."/>
        </authorList>
    </citation>
    <scope>NUCLEOTIDE SEQUENCE</scope>
    <source>
        <strain evidence="5">Expedition CK06-06</strain>
    </source>
</reference>
<dbReference type="AlphaFoldDB" id="X1SW43"/>
<dbReference type="Gene3D" id="3.40.50.300">
    <property type="entry name" value="P-loop containing nucleotide triphosphate hydrolases"/>
    <property type="match status" value="1"/>
</dbReference>
<dbReference type="GO" id="GO:0005304">
    <property type="term" value="F:L-valine transmembrane transporter activity"/>
    <property type="evidence" value="ECO:0007669"/>
    <property type="project" value="TreeGrafter"/>
</dbReference>
<dbReference type="InterPro" id="IPR032823">
    <property type="entry name" value="BCA_ABC_TP_C"/>
</dbReference>
<protein>
    <recommendedName>
        <fullName evidence="4">Branched-chain amino acid ATP-binding cassette transporter C-terminal domain-containing protein</fullName>
    </recommendedName>
</protein>
<dbReference type="GO" id="GO:0042941">
    <property type="term" value="P:D-alanine transmembrane transport"/>
    <property type="evidence" value="ECO:0007669"/>
    <property type="project" value="TreeGrafter"/>
</dbReference>
<accession>X1SW43</accession>
<dbReference type="GO" id="GO:0015808">
    <property type="term" value="P:L-alanine transport"/>
    <property type="evidence" value="ECO:0007669"/>
    <property type="project" value="TreeGrafter"/>
</dbReference>
<dbReference type="Pfam" id="PF12399">
    <property type="entry name" value="BCA_ABC_TP_C"/>
    <property type="match status" value="1"/>
</dbReference>
<dbReference type="GO" id="GO:1903805">
    <property type="term" value="P:L-valine import across plasma membrane"/>
    <property type="evidence" value="ECO:0007669"/>
    <property type="project" value="TreeGrafter"/>
</dbReference>
<evidence type="ECO:0000259" key="4">
    <source>
        <dbReference type="Pfam" id="PF12399"/>
    </source>
</evidence>
<dbReference type="GO" id="GO:0005886">
    <property type="term" value="C:plasma membrane"/>
    <property type="evidence" value="ECO:0007669"/>
    <property type="project" value="TreeGrafter"/>
</dbReference>
<evidence type="ECO:0000256" key="3">
    <source>
        <dbReference type="ARBA" id="ARBA00022840"/>
    </source>
</evidence>
<comment type="caution">
    <text evidence="5">The sequence shown here is derived from an EMBL/GenBank/DDBJ whole genome shotgun (WGS) entry which is preliminary data.</text>
</comment>
<proteinExistence type="predicted"/>
<dbReference type="GO" id="GO:0005524">
    <property type="term" value="F:ATP binding"/>
    <property type="evidence" value="ECO:0007669"/>
    <property type="project" value="UniProtKB-KW"/>
</dbReference>
<dbReference type="EMBL" id="BARW01015643">
    <property type="protein sequence ID" value="GAI97183.1"/>
    <property type="molecule type" value="Genomic_DNA"/>
</dbReference>
<evidence type="ECO:0000256" key="2">
    <source>
        <dbReference type="ARBA" id="ARBA00022741"/>
    </source>
</evidence>
<evidence type="ECO:0000313" key="5">
    <source>
        <dbReference type="EMBL" id="GAI97183.1"/>
    </source>
</evidence>
<dbReference type="InterPro" id="IPR051120">
    <property type="entry name" value="ABC_AA/LPS_Transport"/>
</dbReference>
<dbReference type="GO" id="GO:0015188">
    <property type="term" value="F:L-isoleucine transmembrane transporter activity"/>
    <property type="evidence" value="ECO:0007669"/>
    <property type="project" value="TreeGrafter"/>
</dbReference>
<dbReference type="InterPro" id="IPR027417">
    <property type="entry name" value="P-loop_NTPase"/>
</dbReference>
<keyword evidence="1" id="KW-0813">Transport</keyword>
<keyword evidence="2" id="KW-0547">Nucleotide-binding</keyword>
<keyword evidence="3" id="KW-0067">ATP-binding</keyword>
<name>X1SW43_9ZZZZ</name>
<feature type="domain" description="Branched-chain amino acid ATP-binding cassette transporter C-terminal" evidence="4">
    <location>
        <begin position="40"/>
        <end position="64"/>
    </location>
</feature>
<organism evidence="5">
    <name type="scientific">marine sediment metagenome</name>
    <dbReference type="NCBI Taxonomy" id="412755"/>
    <lineage>
        <taxon>unclassified sequences</taxon>
        <taxon>metagenomes</taxon>
        <taxon>ecological metagenomes</taxon>
    </lineage>
</organism>
<dbReference type="SUPFAM" id="SSF52540">
    <property type="entry name" value="P-loop containing nucleoside triphosphate hydrolases"/>
    <property type="match status" value="1"/>
</dbReference>
<dbReference type="GO" id="GO:0015192">
    <property type="term" value="F:L-phenylalanine transmembrane transporter activity"/>
    <property type="evidence" value="ECO:0007669"/>
    <property type="project" value="TreeGrafter"/>
</dbReference>